<dbReference type="AlphaFoldDB" id="A0A383V3V8"/>
<dbReference type="VEuPathDB" id="FungiDB:BLGHR1_17124"/>
<evidence type="ECO:0000313" key="2">
    <source>
        <dbReference type="Proteomes" id="UP000275772"/>
    </source>
</evidence>
<proteinExistence type="predicted"/>
<name>A0A383V3V8_BLUHO</name>
<dbReference type="Proteomes" id="UP000275772">
    <property type="component" value="Unassembled WGS sequence"/>
</dbReference>
<accession>A0A383V3V8</accession>
<evidence type="ECO:0000313" key="1">
    <source>
        <dbReference type="EMBL" id="SZF06320.1"/>
    </source>
</evidence>
<sequence>MIRCAVAFLLAESLISDRPNRLVVTTDEVEKPSYGVYEVKDLDYFTNPKFIDASMFIKPSFAWHATYFMPYCSDHLDSNEIGRKITKGLRDITHQAHVGLVRDAKMENNCLQSLSSISNLELGQSFINLSKCEKNVKKMCTSRTIMNLAFKGIIAVDGPYKAFAPRMADQPIVVTDDQPMDMSSLVLNGEMFARIRTEHEQIALAWYQGHLQLFKQNLRTNEWTPVTRIESEMETGSLITNHILKALPDSKIPWTEFYKEKEHIVQAYKLPMRRKKSRRNYYHREIHDFFNSNEALDTDLLYNYPFIGFQFSRYDSESREFIRYPSDKNLQILRHVLTWSQKVCNQKLTPFRVTGTTGPSE</sequence>
<protein>
    <submittedName>
        <fullName evidence="1">Uncharacterized protein</fullName>
    </submittedName>
</protein>
<reference evidence="1 2" key="1">
    <citation type="submission" date="2017-11" db="EMBL/GenBank/DDBJ databases">
        <authorList>
            <person name="Kracher B."/>
        </authorList>
    </citation>
    <scope>NUCLEOTIDE SEQUENCE [LARGE SCALE GENOMIC DNA]</scope>
    <source>
        <strain evidence="1 2">RACE1</strain>
    </source>
</reference>
<organism evidence="1 2">
    <name type="scientific">Blumeria hordei</name>
    <name type="common">Barley powdery mildew</name>
    <name type="synonym">Blumeria graminis f. sp. hordei</name>
    <dbReference type="NCBI Taxonomy" id="2867405"/>
    <lineage>
        <taxon>Eukaryota</taxon>
        <taxon>Fungi</taxon>
        <taxon>Dikarya</taxon>
        <taxon>Ascomycota</taxon>
        <taxon>Pezizomycotina</taxon>
        <taxon>Leotiomycetes</taxon>
        <taxon>Erysiphales</taxon>
        <taxon>Erysiphaceae</taxon>
        <taxon>Blumeria</taxon>
    </lineage>
</organism>
<dbReference type="EMBL" id="UNSH01000090">
    <property type="protein sequence ID" value="SZF06320.1"/>
    <property type="molecule type" value="Genomic_DNA"/>
</dbReference>
<gene>
    <name evidence="1" type="ORF">BLGHR1_17124</name>
</gene>